<dbReference type="EMBL" id="JBHRTL010000004">
    <property type="protein sequence ID" value="MFC3154087.1"/>
    <property type="molecule type" value="Genomic_DNA"/>
</dbReference>
<proteinExistence type="inferred from homology"/>
<evidence type="ECO:0000256" key="3">
    <source>
        <dbReference type="SAM" id="Phobius"/>
    </source>
</evidence>
<accession>A0ABV7HR23</accession>
<evidence type="ECO:0000313" key="6">
    <source>
        <dbReference type="Proteomes" id="UP001595548"/>
    </source>
</evidence>
<feature type="transmembrane region" description="Helical" evidence="3">
    <location>
        <begin position="12"/>
        <end position="33"/>
    </location>
</feature>
<keyword evidence="3" id="KW-0472">Membrane</keyword>
<gene>
    <name evidence="5" type="ORF">ACFOEB_02660</name>
</gene>
<dbReference type="PROSITE" id="PS51352">
    <property type="entry name" value="THIOREDOXIN_2"/>
    <property type="match status" value="1"/>
</dbReference>
<sequence length="220" mass="24867">MTELDTKAQTRRGIRLTVIGCLVFITLLLTLLVNKLTTPRVMTADELRLNGAVVFETPRRFDDFALRNQKGEPFTREDFVGQWSLVFFGFTHCPDICPTTMAELDRLVSKLPDDIAKETQVVLVSLDPARDTPEVLSEYVGYFDPNFIGVTGDFLTLRRFANQVNVAFNKVTVGDDYTVDHSGNIVLINPRGDYHGFFKPPFELAKLKATYSSIHQSFTH</sequence>
<dbReference type="SUPFAM" id="SSF52833">
    <property type="entry name" value="Thioredoxin-like"/>
    <property type="match status" value="1"/>
</dbReference>
<evidence type="ECO:0000256" key="1">
    <source>
        <dbReference type="ARBA" id="ARBA00010996"/>
    </source>
</evidence>
<keyword evidence="3" id="KW-0812">Transmembrane</keyword>
<keyword evidence="3" id="KW-1133">Transmembrane helix</keyword>
<dbReference type="Gene3D" id="3.40.30.10">
    <property type="entry name" value="Glutaredoxin"/>
    <property type="match status" value="1"/>
</dbReference>
<evidence type="ECO:0000259" key="4">
    <source>
        <dbReference type="PROSITE" id="PS51352"/>
    </source>
</evidence>
<dbReference type="InterPro" id="IPR036249">
    <property type="entry name" value="Thioredoxin-like_sf"/>
</dbReference>
<evidence type="ECO:0000256" key="2">
    <source>
        <dbReference type="ARBA" id="ARBA00023008"/>
    </source>
</evidence>
<organism evidence="5 6">
    <name type="scientific">Gilvimarinus japonicus</name>
    <dbReference type="NCBI Taxonomy" id="1796469"/>
    <lineage>
        <taxon>Bacteria</taxon>
        <taxon>Pseudomonadati</taxon>
        <taxon>Pseudomonadota</taxon>
        <taxon>Gammaproteobacteria</taxon>
        <taxon>Cellvibrionales</taxon>
        <taxon>Cellvibrionaceae</taxon>
        <taxon>Gilvimarinus</taxon>
    </lineage>
</organism>
<dbReference type="Pfam" id="PF02630">
    <property type="entry name" value="SCO1-SenC"/>
    <property type="match status" value="1"/>
</dbReference>
<dbReference type="PANTHER" id="PTHR12151">
    <property type="entry name" value="ELECTRON TRANSPORT PROTIN SCO1/SENC FAMILY MEMBER"/>
    <property type="match status" value="1"/>
</dbReference>
<reference evidence="6" key="1">
    <citation type="journal article" date="2019" name="Int. J. Syst. Evol. Microbiol.">
        <title>The Global Catalogue of Microorganisms (GCM) 10K type strain sequencing project: providing services to taxonomists for standard genome sequencing and annotation.</title>
        <authorList>
            <consortium name="The Broad Institute Genomics Platform"/>
            <consortium name="The Broad Institute Genome Sequencing Center for Infectious Disease"/>
            <person name="Wu L."/>
            <person name="Ma J."/>
        </authorList>
    </citation>
    <scope>NUCLEOTIDE SEQUENCE [LARGE SCALE GENOMIC DNA]</scope>
    <source>
        <strain evidence="6">KCTC 52141</strain>
    </source>
</reference>
<comment type="caution">
    <text evidence="5">The sequence shown here is derived from an EMBL/GenBank/DDBJ whole genome shotgun (WGS) entry which is preliminary data.</text>
</comment>
<dbReference type="InterPro" id="IPR003782">
    <property type="entry name" value="SCO1/SenC"/>
</dbReference>
<feature type="domain" description="Thioredoxin" evidence="4">
    <location>
        <begin position="55"/>
        <end position="213"/>
    </location>
</feature>
<evidence type="ECO:0000313" key="5">
    <source>
        <dbReference type="EMBL" id="MFC3154087.1"/>
    </source>
</evidence>
<dbReference type="RefSeq" id="WP_382414191.1">
    <property type="nucleotide sequence ID" value="NZ_AP031500.1"/>
</dbReference>
<keyword evidence="2" id="KW-0186">Copper</keyword>
<dbReference type="CDD" id="cd02968">
    <property type="entry name" value="SCO"/>
    <property type="match status" value="1"/>
</dbReference>
<dbReference type="PANTHER" id="PTHR12151:SF25">
    <property type="entry name" value="LINALOOL DEHYDRATASE_ISOMERASE DOMAIN-CONTAINING PROTEIN"/>
    <property type="match status" value="1"/>
</dbReference>
<protein>
    <submittedName>
        <fullName evidence="5">SCO family protein</fullName>
    </submittedName>
</protein>
<name>A0ABV7HR23_9GAMM</name>
<keyword evidence="6" id="KW-1185">Reference proteome</keyword>
<dbReference type="Proteomes" id="UP001595548">
    <property type="component" value="Unassembled WGS sequence"/>
</dbReference>
<comment type="similarity">
    <text evidence="1">Belongs to the SCO1/2 family.</text>
</comment>
<dbReference type="InterPro" id="IPR013766">
    <property type="entry name" value="Thioredoxin_domain"/>
</dbReference>